<evidence type="ECO:0000256" key="1">
    <source>
        <dbReference type="SAM" id="Phobius"/>
    </source>
</evidence>
<keyword evidence="1" id="KW-0472">Membrane</keyword>
<gene>
    <name evidence="2" type="ORF">J3U88_19230</name>
</gene>
<keyword evidence="3" id="KW-1185">Reference proteome</keyword>
<accession>A0A8J7QAR2</accession>
<dbReference type="EMBL" id="JAFREP010000018">
    <property type="protein sequence ID" value="MBO1320619.1"/>
    <property type="molecule type" value="Genomic_DNA"/>
</dbReference>
<organism evidence="2 3">
    <name type="scientific">Acanthopleuribacter pedis</name>
    <dbReference type="NCBI Taxonomy" id="442870"/>
    <lineage>
        <taxon>Bacteria</taxon>
        <taxon>Pseudomonadati</taxon>
        <taxon>Acidobacteriota</taxon>
        <taxon>Holophagae</taxon>
        <taxon>Acanthopleuribacterales</taxon>
        <taxon>Acanthopleuribacteraceae</taxon>
        <taxon>Acanthopleuribacter</taxon>
    </lineage>
</organism>
<evidence type="ECO:0000313" key="3">
    <source>
        <dbReference type="Proteomes" id="UP000664417"/>
    </source>
</evidence>
<name>A0A8J7QAR2_9BACT</name>
<dbReference type="RefSeq" id="WP_207860572.1">
    <property type="nucleotide sequence ID" value="NZ_JAFREP010000018.1"/>
</dbReference>
<proteinExistence type="predicted"/>
<keyword evidence="1" id="KW-0812">Transmembrane</keyword>
<dbReference type="AlphaFoldDB" id="A0A8J7QAR2"/>
<protein>
    <submittedName>
        <fullName evidence="2">Uncharacterized protein</fullName>
    </submittedName>
</protein>
<evidence type="ECO:0000313" key="2">
    <source>
        <dbReference type="EMBL" id="MBO1320619.1"/>
    </source>
</evidence>
<keyword evidence="1" id="KW-1133">Transmembrane helix</keyword>
<feature type="transmembrane region" description="Helical" evidence="1">
    <location>
        <begin position="48"/>
        <end position="73"/>
    </location>
</feature>
<sequence>MTTQAELNQLATESKTEKDKKIEAVLKQFEQEKIIMLANDQTSIKKELFFLILWLIAGIAVLVGLAVGTRTLWEMINPS</sequence>
<reference evidence="2" key="1">
    <citation type="submission" date="2021-03" db="EMBL/GenBank/DDBJ databases">
        <authorList>
            <person name="Wang G."/>
        </authorList>
    </citation>
    <scope>NUCLEOTIDE SEQUENCE</scope>
    <source>
        <strain evidence="2">KCTC 12899</strain>
    </source>
</reference>
<comment type="caution">
    <text evidence="2">The sequence shown here is derived from an EMBL/GenBank/DDBJ whole genome shotgun (WGS) entry which is preliminary data.</text>
</comment>
<dbReference type="Proteomes" id="UP000664417">
    <property type="component" value="Unassembled WGS sequence"/>
</dbReference>